<sequence>PLVPPTTDHLVPRVRGGPSWLENEVAACRRCNAQRGHAGAADWVRECRGRGWDPDVEHLLAVLAALQGAVARRGGQRRAREAADRQVRRLERLR</sequence>
<evidence type="ECO:0000313" key="3">
    <source>
        <dbReference type="EMBL" id="NNH22680.1"/>
    </source>
</evidence>
<keyword evidence="3" id="KW-0255">Endonuclease</keyword>
<evidence type="ECO:0000256" key="1">
    <source>
        <dbReference type="SAM" id="MobiDB-lite"/>
    </source>
</evidence>
<organism evidence="3 4">
    <name type="scientific">Pseudokineococcus marinus</name>
    <dbReference type="NCBI Taxonomy" id="351215"/>
    <lineage>
        <taxon>Bacteria</taxon>
        <taxon>Bacillati</taxon>
        <taxon>Actinomycetota</taxon>
        <taxon>Actinomycetes</taxon>
        <taxon>Kineosporiales</taxon>
        <taxon>Kineosporiaceae</taxon>
        <taxon>Pseudokineococcus</taxon>
    </lineage>
</organism>
<dbReference type="InterPro" id="IPR029471">
    <property type="entry name" value="HNH_5"/>
</dbReference>
<evidence type="ECO:0000259" key="2">
    <source>
        <dbReference type="Pfam" id="PF14279"/>
    </source>
</evidence>
<dbReference type="EMBL" id="JABEMA010000059">
    <property type="protein sequence ID" value="NNH22680.1"/>
    <property type="molecule type" value="Genomic_DNA"/>
</dbReference>
<dbReference type="InterPro" id="IPR003615">
    <property type="entry name" value="HNH_nuc"/>
</dbReference>
<feature type="compositionally biased region" description="Basic and acidic residues" evidence="1">
    <location>
        <begin position="78"/>
        <end position="94"/>
    </location>
</feature>
<keyword evidence="4" id="KW-1185">Reference proteome</keyword>
<dbReference type="CDD" id="cd00085">
    <property type="entry name" value="HNHc"/>
    <property type="match status" value="1"/>
</dbReference>
<dbReference type="Pfam" id="PF14279">
    <property type="entry name" value="HNH_5"/>
    <property type="match status" value="1"/>
</dbReference>
<dbReference type="Proteomes" id="UP000555552">
    <property type="component" value="Unassembled WGS sequence"/>
</dbReference>
<keyword evidence="3" id="KW-0378">Hydrolase</keyword>
<reference evidence="3 4" key="1">
    <citation type="submission" date="2020-05" db="EMBL/GenBank/DDBJ databases">
        <title>MicrobeNet Type strains.</title>
        <authorList>
            <person name="Nicholson A.C."/>
        </authorList>
    </citation>
    <scope>NUCLEOTIDE SEQUENCE [LARGE SCALE GENOMIC DNA]</scope>
    <source>
        <strain evidence="3 4">JCM 14547</strain>
    </source>
</reference>
<proteinExistence type="predicted"/>
<dbReference type="AlphaFoldDB" id="A0A849BHQ2"/>
<accession>A0A849BHQ2</accession>
<comment type="caution">
    <text evidence="3">The sequence shown here is derived from an EMBL/GenBank/DDBJ whole genome shotgun (WGS) entry which is preliminary data.</text>
</comment>
<dbReference type="RefSeq" id="WP_171202516.1">
    <property type="nucleotide sequence ID" value="NZ_JABEMA010000059.1"/>
</dbReference>
<protein>
    <submittedName>
        <fullName evidence="3">HNH endonuclease</fullName>
    </submittedName>
</protein>
<dbReference type="GO" id="GO:0003676">
    <property type="term" value="F:nucleic acid binding"/>
    <property type="evidence" value="ECO:0007669"/>
    <property type="project" value="InterPro"/>
</dbReference>
<dbReference type="GO" id="GO:0008270">
    <property type="term" value="F:zinc ion binding"/>
    <property type="evidence" value="ECO:0007669"/>
    <property type="project" value="InterPro"/>
</dbReference>
<feature type="region of interest" description="Disordered" evidence="1">
    <location>
        <begin position="73"/>
        <end position="94"/>
    </location>
</feature>
<name>A0A849BHQ2_9ACTN</name>
<evidence type="ECO:0000313" key="4">
    <source>
        <dbReference type="Proteomes" id="UP000555552"/>
    </source>
</evidence>
<gene>
    <name evidence="3" type="ORF">HLB09_06130</name>
</gene>
<dbReference type="Gene3D" id="1.10.30.50">
    <property type="match status" value="1"/>
</dbReference>
<keyword evidence="3" id="KW-0540">Nuclease</keyword>
<dbReference type="GO" id="GO:0004519">
    <property type="term" value="F:endonuclease activity"/>
    <property type="evidence" value="ECO:0007669"/>
    <property type="project" value="UniProtKB-KW"/>
</dbReference>
<feature type="non-terminal residue" evidence="3">
    <location>
        <position position="1"/>
    </location>
</feature>
<feature type="domain" description="HNH endonuclease 5" evidence="2">
    <location>
        <begin position="6"/>
        <end position="38"/>
    </location>
</feature>